<comment type="subcellular location">
    <subcellularLocation>
        <location evidence="1">Membrane</location>
        <topology evidence="1">Multi-pass membrane protein</topology>
    </subcellularLocation>
</comment>
<keyword evidence="3" id="KW-1133">Transmembrane helix</keyword>
<evidence type="ECO:0000313" key="6">
    <source>
        <dbReference type="Proteomes" id="UP001367508"/>
    </source>
</evidence>
<name>A0AAN9R717_CANGL</name>
<organism evidence="5 6">
    <name type="scientific">Canavalia gladiata</name>
    <name type="common">Sword bean</name>
    <name type="synonym">Dolichos gladiatus</name>
    <dbReference type="NCBI Taxonomy" id="3824"/>
    <lineage>
        <taxon>Eukaryota</taxon>
        <taxon>Viridiplantae</taxon>
        <taxon>Streptophyta</taxon>
        <taxon>Embryophyta</taxon>
        <taxon>Tracheophyta</taxon>
        <taxon>Spermatophyta</taxon>
        <taxon>Magnoliopsida</taxon>
        <taxon>eudicotyledons</taxon>
        <taxon>Gunneridae</taxon>
        <taxon>Pentapetalae</taxon>
        <taxon>rosids</taxon>
        <taxon>fabids</taxon>
        <taxon>Fabales</taxon>
        <taxon>Fabaceae</taxon>
        <taxon>Papilionoideae</taxon>
        <taxon>50 kb inversion clade</taxon>
        <taxon>NPAAA clade</taxon>
        <taxon>indigoferoid/millettioid clade</taxon>
        <taxon>Phaseoleae</taxon>
        <taxon>Canavalia</taxon>
    </lineage>
</organism>
<evidence type="ECO:0000256" key="1">
    <source>
        <dbReference type="ARBA" id="ARBA00004141"/>
    </source>
</evidence>
<dbReference type="AlphaFoldDB" id="A0AAN9R717"/>
<dbReference type="InterPro" id="IPR003689">
    <property type="entry name" value="ZIP"/>
</dbReference>
<dbReference type="Proteomes" id="UP001367508">
    <property type="component" value="Unassembled WGS sequence"/>
</dbReference>
<dbReference type="GO" id="GO:0046873">
    <property type="term" value="F:metal ion transmembrane transporter activity"/>
    <property type="evidence" value="ECO:0007669"/>
    <property type="project" value="InterPro"/>
</dbReference>
<keyword evidence="4" id="KW-0472">Membrane</keyword>
<dbReference type="EMBL" id="JAYMYQ010000001">
    <property type="protein sequence ID" value="KAK7360244.1"/>
    <property type="molecule type" value="Genomic_DNA"/>
</dbReference>
<evidence type="ECO:0000256" key="4">
    <source>
        <dbReference type="ARBA" id="ARBA00023136"/>
    </source>
</evidence>
<keyword evidence="2" id="KW-0812">Transmembrane</keyword>
<keyword evidence="6" id="KW-1185">Reference proteome</keyword>
<comment type="caution">
    <text evidence="5">The sequence shown here is derived from an EMBL/GenBank/DDBJ whole genome shotgun (WGS) entry which is preliminary data.</text>
</comment>
<proteinExistence type="predicted"/>
<sequence length="169" mass="18746">MTFILLSGMAGIAIPLIEKHHHFLRSDSNLFVAAKAFAAGVILATSFIHMLSNVSEVLNHPCLPSYLYSKSSKPRIIEWNGGKVFGEEESGGMHIVRMHAHVVHHKHNHPHGNYACHGISGLKEQGHAHAHVDIEEGEEEIDVRHVVVSQGLHLEVASRKPNLRPHQLQ</sequence>
<reference evidence="5 6" key="1">
    <citation type="submission" date="2024-01" db="EMBL/GenBank/DDBJ databases">
        <title>The genomes of 5 underutilized Papilionoideae crops provide insights into root nodulation and disease resistanc.</title>
        <authorList>
            <person name="Jiang F."/>
        </authorList>
    </citation>
    <scope>NUCLEOTIDE SEQUENCE [LARGE SCALE GENOMIC DNA]</scope>
    <source>
        <strain evidence="5">LVBAO_FW01</strain>
        <tissue evidence="5">Leaves</tissue>
    </source>
</reference>
<gene>
    <name evidence="5" type="ORF">VNO77_02227</name>
</gene>
<evidence type="ECO:0000256" key="2">
    <source>
        <dbReference type="ARBA" id="ARBA00022692"/>
    </source>
</evidence>
<protein>
    <submittedName>
        <fullName evidence="5">Uncharacterized protein</fullName>
    </submittedName>
</protein>
<dbReference type="GO" id="GO:0016020">
    <property type="term" value="C:membrane"/>
    <property type="evidence" value="ECO:0007669"/>
    <property type="project" value="UniProtKB-SubCell"/>
</dbReference>
<evidence type="ECO:0000313" key="5">
    <source>
        <dbReference type="EMBL" id="KAK7360244.1"/>
    </source>
</evidence>
<evidence type="ECO:0000256" key="3">
    <source>
        <dbReference type="ARBA" id="ARBA00022989"/>
    </source>
</evidence>
<dbReference type="Pfam" id="PF02535">
    <property type="entry name" value="Zip"/>
    <property type="match status" value="1"/>
</dbReference>
<accession>A0AAN9R717</accession>